<comment type="caution">
    <text evidence="4">The sequence shown here is derived from an EMBL/GenBank/DDBJ whole genome shotgun (WGS) entry which is preliminary data.</text>
</comment>
<dbReference type="CDD" id="cd00293">
    <property type="entry name" value="USP-like"/>
    <property type="match status" value="1"/>
</dbReference>
<evidence type="ECO:0000256" key="2">
    <source>
        <dbReference type="PIRNR" id="PIRNR006276"/>
    </source>
</evidence>
<keyword evidence="5" id="KW-1185">Reference proteome</keyword>
<evidence type="ECO:0000313" key="4">
    <source>
        <dbReference type="EMBL" id="MBR7887644.1"/>
    </source>
</evidence>
<comment type="similarity">
    <text evidence="1 2">Belongs to the universal stress protein A family.</text>
</comment>
<reference evidence="5" key="1">
    <citation type="submission" date="2023-07" db="EMBL/GenBank/DDBJ databases">
        <title>Marinomonas vulgaris A79, complete genome.</title>
        <authorList>
            <person name="Ying J.-J."/>
        </authorList>
    </citation>
    <scope>NUCLEOTIDE SEQUENCE [LARGE SCALE GENOMIC DNA]</scope>
    <source>
        <strain evidence="5">A79</strain>
    </source>
</reference>
<dbReference type="InterPro" id="IPR006016">
    <property type="entry name" value="UspA"/>
</dbReference>
<comment type="subcellular location">
    <subcellularLocation>
        <location evidence="2">Cytoplasm</location>
    </subcellularLocation>
</comment>
<dbReference type="Gene3D" id="3.40.50.620">
    <property type="entry name" value="HUPs"/>
    <property type="match status" value="1"/>
</dbReference>
<gene>
    <name evidence="4" type="ORF">J9B83_01730</name>
</gene>
<dbReference type="Pfam" id="PF00582">
    <property type="entry name" value="Usp"/>
    <property type="match status" value="1"/>
</dbReference>
<accession>A0ABS5H8I8</accession>
<dbReference type="InterPro" id="IPR006015">
    <property type="entry name" value="Universal_stress_UspA"/>
</dbReference>
<name>A0ABS5H8I8_9GAMM</name>
<dbReference type="Proteomes" id="UP000679722">
    <property type="component" value="Unassembled WGS sequence"/>
</dbReference>
<dbReference type="PIRSF" id="PIRSF006276">
    <property type="entry name" value="UspA"/>
    <property type="match status" value="1"/>
</dbReference>
<dbReference type="RefSeq" id="WP_211534989.1">
    <property type="nucleotide sequence ID" value="NZ_JAGSSV010000001.1"/>
</dbReference>
<dbReference type="SUPFAM" id="SSF52402">
    <property type="entry name" value="Adenine nucleotide alpha hydrolases-like"/>
    <property type="match status" value="1"/>
</dbReference>
<organism evidence="4 5">
    <name type="scientific">Marinomonas vulgaris</name>
    <dbReference type="NCBI Taxonomy" id="2823372"/>
    <lineage>
        <taxon>Bacteria</taxon>
        <taxon>Pseudomonadati</taxon>
        <taxon>Pseudomonadota</taxon>
        <taxon>Gammaproteobacteria</taxon>
        <taxon>Oceanospirillales</taxon>
        <taxon>Oceanospirillaceae</taxon>
        <taxon>Marinomonas</taxon>
    </lineage>
</organism>
<keyword evidence="2" id="KW-0963">Cytoplasm</keyword>
<evidence type="ECO:0000259" key="3">
    <source>
        <dbReference type="Pfam" id="PF00582"/>
    </source>
</evidence>
<dbReference type="EMBL" id="JAGSSV010000001">
    <property type="protein sequence ID" value="MBR7887644.1"/>
    <property type="molecule type" value="Genomic_DNA"/>
</dbReference>
<evidence type="ECO:0000313" key="5">
    <source>
        <dbReference type="Proteomes" id="UP000679722"/>
    </source>
</evidence>
<sequence length="143" mass="15533">MTKHVLCCIDLTHAKDSIKVLLEADRQARIDDAKLTVMTVIPDYGSSWVGSFFKEGTLKEAANAASEALKTLIKTTLPDRKGTKTVVEIGVVYEQVLHQIDQLKVDLIVLGAHKPSVLDHLMGPNAAHIVRTSPVSALIVRPG</sequence>
<evidence type="ECO:0000256" key="1">
    <source>
        <dbReference type="ARBA" id="ARBA00008791"/>
    </source>
</evidence>
<feature type="domain" description="UspA" evidence="3">
    <location>
        <begin position="1"/>
        <end position="141"/>
    </location>
</feature>
<dbReference type="InterPro" id="IPR014729">
    <property type="entry name" value="Rossmann-like_a/b/a_fold"/>
</dbReference>
<proteinExistence type="inferred from homology"/>
<protein>
    <recommendedName>
        <fullName evidence="2">Universal stress protein</fullName>
    </recommendedName>
</protein>